<feature type="transmembrane region" description="Helical" evidence="1">
    <location>
        <begin position="298"/>
        <end position="319"/>
    </location>
</feature>
<name>A0ABP1S3H4_9HEXA</name>
<feature type="transmembrane region" description="Helical" evidence="1">
    <location>
        <begin position="165"/>
        <end position="188"/>
    </location>
</feature>
<keyword evidence="1" id="KW-0472">Membrane</keyword>
<comment type="caution">
    <text evidence="2">The sequence shown here is derived from an EMBL/GenBank/DDBJ whole genome shotgun (WGS) entry which is preliminary data.</text>
</comment>
<gene>
    <name evidence="2" type="ORF">ODALV1_LOCUS29305</name>
</gene>
<feature type="transmembrane region" description="Helical" evidence="1">
    <location>
        <begin position="45"/>
        <end position="64"/>
    </location>
</feature>
<sequence>MITDRVVALVGYRMYLINWGFCSVCEWNRETKKVTPSGTYRFMNWWLVIFGASVYTAAMTYRIYDATGVLFGEGREDEKLYNVSKSGKLVLLSLIVFTVDCLAWIFIFNIIGVGILVSEKRFEICNVINEIVRLNYLLLERVRNHNGYLPLEERRGRKLNAAEECLILLNVGTMLLPILYGFTILHPYEPVHRTLLEWFEVQPKPQLSLIPVIILVDWGLFYCANAVFIPIAMALLYIGFCRFWIPGIMPRSIVIYQGKPRYSTDVGLVDGEFIRQVYRIIQVLNISMNSILKTGWTCMHHATVLFVFVLSVLLCIRYNEDVQSMGVAGLVLPSAGIAVILVEYYECHLLGKILWESRLHISVGRKFFERRSVMKKFYLSCTDIRLYTAYPFFVVSYDTFLLVVNQGIDFLVSFLVFSA</sequence>
<feature type="transmembrane region" description="Helical" evidence="1">
    <location>
        <begin position="208"/>
        <end position="241"/>
    </location>
</feature>
<keyword evidence="1" id="KW-0812">Transmembrane</keyword>
<proteinExistence type="predicted"/>
<keyword evidence="3" id="KW-1185">Reference proteome</keyword>
<accession>A0ABP1S3H4</accession>
<keyword evidence="1" id="KW-1133">Transmembrane helix</keyword>
<reference evidence="2 3" key="1">
    <citation type="submission" date="2024-08" db="EMBL/GenBank/DDBJ databases">
        <authorList>
            <person name="Cucini C."/>
            <person name="Frati F."/>
        </authorList>
    </citation>
    <scope>NUCLEOTIDE SEQUENCE [LARGE SCALE GENOMIC DNA]</scope>
</reference>
<evidence type="ECO:0000313" key="3">
    <source>
        <dbReference type="Proteomes" id="UP001642540"/>
    </source>
</evidence>
<protein>
    <recommendedName>
        <fullName evidence="4">Gustatory receptor</fullName>
    </recommendedName>
</protein>
<dbReference type="EMBL" id="CAXLJM020000151">
    <property type="protein sequence ID" value="CAL8143157.1"/>
    <property type="molecule type" value="Genomic_DNA"/>
</dbReference>
<evidence type="ECO:0000313" key="2">
    <source>
        <dbReference type="EMBL" id="CAL8143157.1"/>
    </source>
</evidence>
<dbReference type="Proteomes" id="UP001642540">
    <property type="component" value="Unassembled WGS sequence"/>
</dbReference>
<feature type="transmembrane region" description="Helical" evidence="1">
    <location>
        <begin position="325"/>
        <end position="345"/>
    </location>
</feature>
<organism evidence="2 3">
    <name type="scientific">Orchesella dallaii</name>
    <dbReference type="NCBI Taxonomy" id="48710"/>
    <lineage>
        <taxon>Eukaryota</taxon>
        <taxon>Metazoa</taxon>
        <taxon>Ecdysozoa</taxon>
        <taxon>Arthropoda</taxon>
        <taxon>Hexapoda</taxon>
        <taxon>Collembola</taxon>
        <taxon>Entomobryomorpha</taxon>
        <taxon>Entomobryoidea</taxon>
        <taxon>Orchesellidae</taxon>
        <taxon>Orchesellinae</taxon>
        <taxon>Orchesella</taxon>
    </lineage>
</organism>
<feature type="transmembrane region" description="Helical" evidence="1">
    <location>
        <begin position="89"/>
        <end position="117"/>
    </location>
</feature>
<evidence type="ECO:0008006" key="4">
    <source>
        <dbReference type="Google" id="ProtNLM"/>
    </source>
</evidence>
<evidence type="ECO:0000256" key="1">
    <source>
        <dbReference type="SAM" id="Phobius"/>
    </source>
</evidence>